<name>A0A0A6RR75_9GAMM</name>
<dbReference type="Proteomes" id="UP000030428">
    <property type="component" value="Unassembled WGS sequence"/>
</dbReference>
<reference evidence="1 2" key="1">
    <citation type="journal article" date="2016" name="Front. Microbiol.">
        <title>Single-Cell (Meta-)Genomics of a Dimorphic Candidatus Thiomargarita nelsonii Reveals Genomic Plasticity.</title>
        <authorList>
            <person name="Flood B.E."/>
            <person name="Fliss P."/>
            <person name="Jones D.S."/>
            <person name="Dick G.J."/>
            <person name="Jain S."/>
            <person name="Kaster A.K."/>
            <person name="Winkel M."/>
            <person name="Mussmann M."/>
            <person name="Bailey J."/>
        </authorList>
    </citation>
    <scope>NUCLEOTIDE SEQUENCE [LARGE SCALE GENOMIC DNA]</scope>
    <source>
        <strain evidence="1">Hydrate Ridge</strain>
    </source>
</reference>
<sequence>MINFKQMELSHQLFDQLKAQFPEIELVSIGENRFQRDSIWVNITLPFNDNRNVALSELAGEISTDILMDYGYDIRGVQDLSWTSCDKSPTDFV</sequence>
<evidence type="ECO:0000313" key="2">
    <source>
        <dbReference type="Proteomes" id="UP000030428"/>
    </source>
</evidence>
<accession>A0A0A6RR75</accession>
<dbReference type="AlphaFoldDB" id="A0A0A6RR75"/>
<protein>
    <submittedName>
        <fullName evidence="1">Uncharacterized protein</fullName>
    </submittedName>
</protein>
<dbReference type="EMBL" id="JSZA02000003">
    <property type="protein sequence ID" value="KHD06376.1"/>
    <property type="molecule type" value="Genomic_DNA"/>
</dbReference>
<gene>
    <name evidence="1" type="ORF">PN36_01215</name>
</gene>
<proteinExistence type="predicted"/>
<comment type="caution">
    <text evidence="1">The sequence shown here is derived from an EMBL/GenBank/DDBJ whole genome shotgun (WGS) entry which is preliminary data.</text>
</comment>
<evidence type="ECO:0000313" key="1">
    <source>
        <dbReference type="EMBL" id="KHD06376.1"/>
    </source>
</evidence>
<keyword evidence="2" id="KW-1185">Reference proteome</keyword>
<organism evidence="1 2">
    <name type="scientific">Candidatus Thiomargarita nelsonii</name>
    <dbReference type="NCBI Taxonomy" id="1003181"/>
    <lineage>
        <taxon>Bacteria</taxon>
        <taxon>Pseudomonadati</taxon>
        <taxon>Pseudomonadota</taxon>
        <taxon>Gammaproteobacteria</taxon>
        <taxon>Thiotrichales</taxon>
        <taxon>Thiotrichaceae</taxon>
        <taxon>Thiomargarita</taxon>
    </lineage>
</organism>